<sequence length="653" mass="73073">MLKLVAAGALDVKEFSSFESASPCQKKAVFIVSSILHDVTAAIIRDVILASQFQYVVVITAVSPQVHVFSKMGSHSPDLIGSLGLDLFQQFEENILEWMGNMNYTAEVFHIPLTTICMGQNLFVMPAYLQMFPLLKIDVREIDIRLRISKSQSPNPETPEKTSCLPDLELHQLSRNTQILFKMFISSFNDFLEQLSVKEDVYSMGHTSRLLATELENYPPAKARRKNCNNKASVIFVDRSLDIVGPVGHQMETLFDQLLATLPCLPGHNIDRMINIEPLRSTAECPMDTCSVHADKSVIAPGSLLSGLDDNEQELIETLVTAKQKDALSEVNHRLLEAAVQKKLPVKVSKNRNMNENLKATLNLFKGRYETMQPHLTTIQIALALVQLAKHPSNNQLTHFQAMEKVLLQSTAEKNVSPLNEISEILHMCQSEKHKAPQERLYSLDDVWCLLLFCYSLAGKDRYLWAKEERGLQAGITKEIMTELNNLPPVTKTLVKDCHTESGISAIVEDVWEKLKSVGDAREDLKLFSSVLNPGDQNNPPMYRPILKQMIEHLYQTNKPDLVDIECKSGGLKDLLKTGFGLFMNVAKPRPNDNPLIIIFVIGGITTTEVKQIKETLAAVRADSRVFIGSTRAVEPCNLASSILCGNRNNPWV</sequence>
<dbReference type="Gene3D" id="3.40.50.1910">
    <property type="match status" value="1"/>
</dbReference>
<dbReference type="Proteomes" id="UP000597762">
    <property type="component" value="Unassembled WGS sequence"/>
</dbReference>
<dbReference type="PANTHER" id="PTHR11679">
    <property type="entry name" value="VESICLE PROTEIN SORTING-ASSOCIATED"/>
    <property type="match status" value="1"/>
</dbReference>
<evidence type="ECO:0000313" key="2">
    <source>
        <dbReference type="EMBL" id="CAE1256866.1"/>
    </source>
</evidence>
<name>A0A812C0Y0_ACAPH</name>
<dbReference type="OrthoDB" id="549905at2759"/>
<reference evidence="2" key="1">
    <citation type="submission" date="2021-01" db="EMBL/GenBank/DDBJ databases">
        <authorList>
            <person name="Li R."/>
            <person name="Bekaert M."/>
        </authorList>
    </citation>
    <scope>NUCLEOTIDE SEQUENCE</scope>
    <source>
        <strain evidence="2">Farmed</strain>
    </source>
</reference>
<comment type="caution">
    <text evidence="2">The sequence shown here is derived from an EMBL/GenBank/DDBJ whole genome shotgun (WGS) entry which is preliminary data.</text>
</comment>
<gene>
    <name evidence="2" type="ORF">SPHA_30481</name>
</gene>
<dbReference type="GO" id="GO:0016192">
    <property type="term" value="P:vesicle-mediated transport"/>
    <property type="evidence" value="ECO:0007669"/>
    <property type="project" value="InterPro"/>
</dbReference>
<dbReference type="EMBL" id="CAHIKZ030001224">
    <property type="protein sequence ID" value="CAE1256866.1"/>
    <property type="molecule type" value="Genomic_DNA"/>
</dbReference>
<organism evidence="2 3">
    <name type="scientific">Acanthosepion pharaonis</name>
    <name type="common">Pharaoh cuttlefish</name>
    <name type="synonym">Sepia pharaonis</name>
    <dbReference type="NCBI Taxonomy" id="158019"/>
    <lineage>
        <taxon>Eukaryota</taxon>
        <taxon>Metazoa</taxon>
        <taxon>Spiralia</taxon>
        <taxon>Lophotrochozoa</taxon>
        <taxon>Mollusca</taxon>
        <taxon>Cephalopoda</taxon>
        <taxon>Coleoidea</taxon>
        <taxon>Decapodiformes</taxon>
        <taxon>Sepiida</taxon>
        <taxon>Sepiina</taxon>
        <taxon>Sepiidae</taxon>
        <taxon>Acanthosepion</taxon>
    </lineage>
</organism>
<accession>A0A812C0Y0</accession>
<comment type="similarity">
    <text evidence="1">Belongs to the STXBP/unc-18/SEC1 family.</text>
</comment>
<dbReference type="InterPro" id="IPR036045">
    <property type="entry name" value="Sec1-like_sf"/>
</dbReference>
<evidence type="ECO:0000256" key="1">
    <source>
        <dbReference type="ARBA" id="ARBA00009884"/>
    </source>
</evidence>
<protein>
    <recommendedName>
        <fullName evidence="4">Sec1 family domain-containing protein 2</fullName>
    </recommendedName>
</protein>
<dbReference type="AlphaFoldDB" id="A0A812C0Y0"/>
<evidence type="ECO:0008006" key="4">
    <source>
        <dbReference type="Google" id="ProtNLM"/>
    </source>
</evidence>
<dbReference type="InterPro" id="IPR027482">
    <property type="entry name" value="Sec1-like_dom2"/>
</dbReference>
<proteinExistence type="inferred from homology"/>
<evidence type="ECO:0000313" key="3">
    <source>
        <dbReference type="Proteomes" id="UP000597762"/>
    </source>
</evidence>
<dbReference type="SUPFAM" id="SSF56815">
    <property type="entry name" value="Sec1/munc18-like (SM) proteins"/>
    <property type="match status" value="1"/>
</dbReference>
<dbReference type="InterPro" id="IPR001619">
    <property type="entry name" value="Sec1-like"/>
</dbReference>
<dbReference type="Pfam" id="PF00995">
    <property type="entry name" value="Sec1"/>
    <property type="match status" value="1"/>
</dbReference>
<keyword evidence="3" id="KW-1185">Reference proteome</keyword>